<dbReference type="OrthoDB" id="2527272at2759"/>
<dbReference type="EMBL" id="KN839042">
    <property type="protein sequence ID" value="KIJ91188.1"/>
    <property type="molecule type" value="Genomic_DNA"/>
</dbReference>
<accession>A0A0C9WST6</accession>
<gene>
    <name evidence="2" type="ORF">K443DRAFT_115384</name>
</gene>
<feature type="transmembrane region" description="Helical" evidence="1">
    <location>
        <begin position="7"/>
        <end position="30"/>
    </location>
</feature>
<protein>
    <submittedName>
        <fullName evidence="2">Uncharacterized protein</fullName>
    </submittedName>
</protein>
<dbReference type="HOGENOM" id="CLU_124230_0_0_1"/>
<name>A0A0C9WST6_9AGAR</name>
<evidence type="ECO:0000313" key="3">
    <source>
        <dbReference type="Proteomes" id="UP000054477"/>
    </source>
</evidence>
<reference evidence="2 3" key="1">
    <citation type="submission" date="2014-04" db="EMBL/GenBank/DDBJ databases">
        <authorList>
            <consortium name="DOE Joint Genome Institute"/>
            <person name="Kuo A."/>
            <person name="Kohler A."/>
            <person name="Nagy L.G."/>
            <person name="Floudas D."/>
            <person name="Copeland A."/>
            <person name="Barry K.W."/>
            <person name="Cichocki N."/>
            <person name="Veneault-Fourrey C."/>
            <person name="LaButti K."/>
            <person name="Lindquist E.A."/>
            <person name="Lipzen A."/>
            <person name="Lundell T."/>
            <person name="Morin E."/>
            <person name="Murat C."/>
            <person name="Sun H."/>
            <person name="Tunlid A."/>
            <person name="Henrissat B."/>
            <person name="Grigoriev I.V."/>
            <person name="Hibbett D.S."/>
            <person name="Martin F."/>
            <person name="Nordberg H.P."/>
            <person name="Cantor M.N."/>
            <person name="Hua S.X."/>
        </authorList>
    </citation>
    <scope>NUCLEOTIDE SEQUENCE [LARGE SCALE GENOMIC DNA]</scope>
    <source>
        <strain evidence="2 3">LaAM-08-1</strain>
    </source>
</reference>
<feature type="non-terminal residue" evidence="2">
    <location>
        <position position="1"/>
    </location>
</feature>
<proteinExistence type="predicted"/>
<keyword evidence="1" id="KW-1133">Transmembrane helix</keyword>
<keyword evidence="1" id="KW-0472">Membrane</keyword>
<evidence type="ECO:0000313" key="2">
    <source>
        <dbReference type="EMBL" id="KIJ91188.1"/>
    </source>
</evidence>
<keyword evidence="3" id="KW-1185">Reference proteome</keyword>
<organism evidence="2 3">
    <name type="scientific">Laccaria amethystina LaAM-08-1</name>
    <dbReference type="NCBI Taxonomy" id="1095629"/>
    <lineage>
        <taxon>Eukaryota</taxon>
        <taxon>Fungi</taxon>
        <taxon>Dikarya</taxon>
        <taxon>Basidiomycota</taxon>
        <taxon>Agaricomycotina</taxon>
        <taxon>Agaricomycetes</taxon>
        <taxon>Agaricomycetidae</taxon>
        <taxon>Agaricales</taxon>
        <taxon>Agaricineae</taxon>
        <taxon>Hydnangiaceae</taxon>
        <taxon>Laccaria</taxon>
    </lineage>
</organism>
<dbReference type="Proteomes" id="UP000054477">
    <property type="component" value="Unassembled WGS sequence"/>
</dbReference>
<evidence type="ECO:0000256" key="1">
    <source>
        <dbReference type="SAM" id="Phobius"/>
    </source>
</evidence>
<keyword evidence="1" id="KW-0812">Transmembrane</keyword>
<reference evidence="3" key="2">
    <citation type="submission" date="2015-01" db="EMBL/GenBank/DDBJ databases">
        <title>Evolutionary Origins and Diversification of the Mycorrhizal Mutualists.</title>
        <authorList>
            <consortium name="DOE Joint Genome Institute"/>
            <consortium name="Mycorrhizal Genomics Consortium"/>
            <person name="Kohler A."/>
            <person name="Kuo A."/>
            <person name="Nagy L.G."/>
            <person name="Floudas D."/>
            <person name="Copeland A."/>
            <person name="Barry K.W."/>
            <person name="Cichocki N."/>
            <person name="Veneault-Fourrey C."/>
            <person name="LaButti K."/>
            <person name="Lindquist E.A."/>
            <person name="Lipzen A."/>
            <person name="Lundell T."/>
            <person name="Morin E."/>
            <person name="Murat C."/>
            <person name="Riley R."/>
            <person name="Ohm R."/>
            <person name="Sun H."/>
            <person name="Tunlid A."/>
            <person name="Henrissat B."/>
            <person name="Grigoriev I.V."/>
            <person name="Hibbett D.S."/>
            <person name="Martin F."/>
        </authorList>
    </citation>
    <scope>NUCLEOTIDE SEQUENCE [LARGE SCALE GENOMIC DNA]</scope>
    <source>
        <strain evidence="3">LaAM-08-1</strain>
    </source>
</reference>
<sequence>LWMLLYLILMSLTTGLSVVVHFTWPIWLLLCCSCLPAVSALPERDFPDITFKVFSGFVKENFSSHVTLSTVLLVLFSLTDNPDLLNLHARQHNPTCRTENKVYISGWLKSLCQALTKKLGDKTSSLLHKSERNSTASQKINLLAEKLDDFAKVLELYPYDDDGKFQGKLEPTSHKDIEPYKTMQATITTSAYFIK</sequence>
<dbReference type="AlphaFoldDB" id="A0A0C9WST6"/>